<accession>A0A1X7JRB9</accession>
<proteinExistence type="inferred from homology"/>
<dbReference type="Pfam" id="PF00528">
    <property type="entry name" value="BPD_transp_1"/>
    <property type="match status" value="1"/>
</dbReference>
<feature type="transmembrane region" description="Helical" evidence="8">
    <location>
        <begin position="518"/>
        <end position="540"/>
    </location>
</feature>
<dbReference type="InterPro" id="IPR000515">
    <property type="entry name" value="MetI-like"/>
</dbReference>
<evidence type="ECO:0000256" key="6">
    <source>
        <dbReference type="ARBA" id="ARBA00022989"/>
    </source>
</evidence>
<evidence type="ECO:0000256" key="4">
    <source>
        <dbReference type="ARBA" id="ARBA00022519"/>
    </source>
</evidence>
<keyword evidence="2 8" id="KW-0813">Transport</keyword>
<evidence type="ECO:0000259" key="9">
    <source>
        <dbReference type="PROSITE" id="PS50928"/>
    </source>
</evidence>
<reference evidence="11" key="1">
    <citation type="submission" date="2017-04" db="EMBL/GenBank/DDBJ databases">
        <authorList>
            <person name="Varghese N."/>
            <person name="Submissions S."/>
        </authorList>
    </citation>
    <scope>NUCLEOTIDE SEQUENCE [LARGE SCALE GENOMIC DNA]</scope>
    <source>
        <strain evidence="11">DSM 4125</strain>
    </source>
</reference>
<feature type="domain" description="ABC transmembrane type-1" evidence="9">
    <location>
        <begin position="60"/>
        <end position="263"/>
    </location>
</feature>
<evidence type="ECO:0000256" key="5">
    <source>
        <dbReference type="ARBA" id="ARBA00022692"/>
    </source>
</evidence>
<evidence type="ECO:0000256" key="7">
    <source>
        <dbReference type="ARBA" id="ARBA00023136"/>
    </source>
</evidence>
<evidence type="ECO:0000256" key="1">
    <source>
        <dbReference type="ARBA" id="ARBA00004429"/>
    </source>
</evidence>
<keyword evidence="3" id="KW-1003">Cell membrane</keyword>
<dbReference type="PANTHER" id="PTHR43357:SF3">
    <property type="entry name" value="FE(3+)-TRANSPORT SYSTEM PERMEASE PROTEIN FBPB 2"/>
    <property type="match status" value="1"/>
</dbReference>
<keyword evidence="7 8" id="KW-0472">Membrane</keyword>
<name>A0A1X7JRB9_9BACT</name>
<dbReference type="InterPro" id="IPR035906">
    <property type="entry name" value="MetI-like_sf"/>
</dbReference>
<dbReference type="Gene3D" id="1.10.3720.10">
    <property type="entry name" value="MetI-like"/>
    <property type="match status" value="2"/>
</dbReference>
<evidence type="ECO:0000313" key="10">
    <source>
        <dbReference type="EMBL" id="SMG30635.1"/>
    </source>
</evidence>
<dbReference type="RefSeq" id="WP_085516896.1">
    <property type="nucleotide sequence ID" value="NZ_FXAW01000003.1"/>
</dbReference>
<dbReference type="AlphaFoldDB" id="A0A1X7JRB9"/>
<feature type="transmembrane region" description="Helical" evidence="8">
    <location>
        <begin position="331"/>
        <end position="357"/>
    </location>
</feature>
<evidence type="ECO:0000256" key="8">
    <source>
        <dbReference type="RuleBase" id="RU363032"/>
    </source>
</evidence>
<feature type="transmembrane region" description="Helical" evidence="8">
    <location>
        <begin position="98"/>
        <end position="118"/>
    </location>
</feature>
<keyword evidence="4" id="KW-0997">Cell inner membrane</keyword>
<dbReference type="SUPFAM" id="SSF161098">
    <property type="entry name" value="MetI-like"/>
    <property type="match status" value="2"/>
</dbReference>
<dbReference type="CDD" id="cd06261">
    <property type="entry name" value="TM_PBP2"/>
    <property type="match status" value="1"/>
</dbReference>
<keyword evidence="6 8" id="KW-1133">Transmembrane helix</keyword>
<feature type="transmembrane region" description="Helical" evidence="8">
    <location>
        <begin position="408"/>
        <end position="429"/>
    </location>
</feature>
<feature type="transmembrane region" description="Helical" evidence="8">
    <location>
        <begin position="369"/>
        <end position="396"/>
    </location>
</feature>
<feature type="domain" description="ABC transmembrane type-1" evidence="9">
    <location>
        <begin position="334"/>
        <end position="540"/>
    </location>
</feature>
<evidence type="ECO:0000256" key="2">
    <source>
        <dbReference type="ARBA" id="ARBA00022448"/>
    </source>
</evidence>
<dbReference type="STRING" id="1028.SAMN05661096_01992"/>
<keyword evidence="11" id="KW-1185">Reference proteome</keyword>
<dbReference type="PROSITE" id="PS50928">
    <property type="entry name" value="ABC_TM1"/>
    <property type="match status" value="2"/>
</dbReference>
<gene>
    <name evidence="10" type="ORF">SAMN05661096_01992</name>
</gene>
<protein>
    <submittedName>
        <fullName evidence="10">Iron(III) transport system permease protein</fullName>
    </submittedName>
</protein>
<evidence type="ECO:0000313" key="11">
    <source>
        <dbReference type="Proteomes" id="UP000193804"/>
    </source>
</evidence>
<comment type="similarity">
    <text evidence="8">Belongs to the binding-protein-dependent transport system permease family.</text>
</comment>
<keyword evidence="5 8" id="KW-0812">Transmembrane</keyword>
<evidence type="ECO:0000256" key="3">
    <source>
        <dbReference type="ARBA" id="ARBA00022475"/>
    </source>
</evidence>
<feature type="transmembrane region" description="Helical" evidence="8">
    <location>
        <begin position="293"/>
        <end position="319"/>
    </location>
</feature>
<organism evidence="10 11">
    <name type="scientific">Marivirga sericea</name>
    <dbReference type="NCBI Taxonomy" id="1028"/>
    <lineage>
        <taxon>Bacteria</taxon>
        <taxon>Pseudomonadati</taxon>
        <taxon>Bacteroidota</taxon>
        <taxon>Cytophagia</taxon>
        <taxon>Cytophagales</taxon>
        <taxon>Marivirgaceae</taxon>
        <taxon>Marivirga</taxon>
    </lineage>
</organism>
<dbReference type="GO" id="GO:0005886">
    <property type="term" value="C:plasma membrane"/>
    <property type="evidence" value="ECO:0007669"/>
    <property type="project" value="UniProtKB-SubCell"/>
</dbReference>
<feature type="transmembrane region" description="Helical" evidence="8">
    <location>
        <begin position="245"/>
        <end position="262"/>
    </location>
</feature>
<comment type="subcellular location">
    <subcellularLocation>
        <location evidence="1">Cell inner membrane</location>
        <topology evidence="1">Multi-pass membrane protein</topology>
    </subcellularLocation>
    <subcellularLocation>
        <location evidence="8">Cell membrane</location>
        <topology evidence="8">Multi-pass membrane protein</topology>
    </subcellularLocation>
</comment>
<feature type="transmembrane region" description="Helical" evidence="8">
    <location>
        <begin position="60"/>
        <end position="86"/>
    </location>
</feature>
<feature type="transmembrane region" description="Helical" evidence="8">
    <location>
        <begin position="138"/>
        <end position="162"/>
    </location>
</feature>
<dbReference type="Proteomes" id="UP000193804">
    <property type="component" value="Unassembled WGS sequence"/>
</dbReference>
<dbReference type="PANTHER" id="PTHR43357">
    <property type="entry name" value="INNER MEMBRANE ABC TRANSPORTER PERMEASE PROTEIN YDCV"/>
    <property type="match status" value="1"/>
</dbReference>
<dbReference type="GO" id="GO:0055085">
    <property type="term" value="P:transmembrane transport"/>
    <property type="evidence" value="ECO:0007669"/>
    <property type="project" value="InterPro"/>
</dbReference>
<dbReference type="OrthoDB" id="9776648at2"/>
<feature type="transmembrane region" description="Helical" evidence="8">
    <location>
        <begin position="219"/>
        <end position="239"/>
    </location>
</feature>
<feature type="transmembrane region" description="Helical" evidence="8">
    <location>
        <begin position="21"/>
        <end position="40"/>
    </location>
</feature>
<sequence>MSILKSLSKIKKYANGWSFALIALVLIIGLPIYTLFFKLFDKTTESVWSHLVDTVLTDYIINSLGLVIIVSILTLLMGISSAWIVSTCRIPFRRQFEWMLILPLAIPTYIAAYTYAGIFDYTGPIQVFLRDIGFSDLVYIDIMNFWGVAVVMALVLFPYVYVVARSTFMSQSATLLEASRILGSSSWKTFFKIALPISRPAIIGGLSLVMMEVLNDYGAVKYFGVSTFTTGIFRAWFSFGDPNSAINLSGILMAFIFIMIMVERVQRGKTKFDEGARIGRQLKRYQLKGWKKFLAWTVCFIPLFLGFIAPVFQLILWSIQTIKKIIDFEFLILMANSFGLALLAAALCVAFSIIILFAVKVNKSHFFNLLAKFAALGYSIPGAVIAIGIMIPLLGLDKFIINTWEQSFNLKIGLIFSGTIFALTFAYVVRFLTVSLNPIEAAFKKTGDSIDEASYSLGAGSFKTLLKVNLPLIKSALISGGILVFVDILKELPLTLILRPFNFHTLATKAYELASDEMIAESATPSLIIIVIGTIPIIILNRLMKTSKSDGSIIN</sequence>
<dbReference type="EMBL" id="FXAW01000003">
    <property type="protein sequence ID" value="SMG30635.1"/>
    <property type="molecule type" value="Genomic_DNA"/>
</dbReference>
<feature type="transmembrane region" description="Helical" evidence="8">
    <location>
        <begin position="476"/>
        <end position="498"/>
    </location>
</feature>
<dbReference type="FunFam" id="1.10.3720.10:FF:000088">
    <property type="entry name" value="Iron(III) ABC transporter, permease protein"/>
    <property type="match status" value="1"/>
</dbReference>